<dbReference type="GO" id="GO:0008955">
    <property type="term" value="F:peptidoglycan glycosyltransferase activity"/>
    <property type="evidence" value="ECO:0007669"/>
    <property type="project" value="UniProtKB-EC"/>
</dbReference>
<feature type="domain" description="Penicillin-binding C-terminal" evidence="14">
    <location>
        <begin position="598"/>
        <end position="678"/>
    </location>
</feature>
<evidence type="ECO:0000256" key="8">
    <source>
        <dbReference type="ARBA" id="ARBA00022801"/>
    </source>
</evidence>
<keyword evidence="5" id="KW-0645">Protease</keyword>
<comment type="pathway">
    <text evidence="1">Cell wall biogenesis; peptidoglycan biosynthesis.</text>
</comment>
<keyword evidence="8" id="KW-0378">Hydrolase</keyword>
<evidence type="ECO:0000256" key="11">
    <source>
        <dbReference type="ARBA" id="ARBA00049902"/>
    </source>
</evidence>
<dbReference type="AlphaFoldDB" id="A0A059EBW3"/>
<dbReference type="RefSeq" id="WP_035547147.1">
    <property type="nucleotide sequence ID" value="NZ_AWFH01000001.1"/>
</dbReference>
<keyword evidence="16" id="KW-1185">Reference proteome</keyword>
<name>A0A059EBW3_9PROT</name>
<evidence type="ECO:0000259" key="14">
    <source>
        <dbReference type="Pfam" id="PF06832"/>
    </source>
</evidence>
<dbReference type="InterPro" id="IPR009647">
    <property type="entry name" value="PBP_C"/>
</dbReference>
<dbReference type="PANTHER" id="PTHR32282:SF15">
    <property type="entry name" value="PENICILLIN-BINDING PROTEIN 1C"/>
    <property type="match status" value="1"/>
</dbReference>
<evidence type="ECO:0000259" key="13">
    <source>
        <dbReference type="Pfam" id="PF00912"/>
    </source>
</evidence>
<dbReference type="STRING" id="1280948.HY36_01160"/>
<dbReference type="Pfam" id="PF00912">
    <property type="entry name" value="Transgly"/>
    <property type="match status" value="1"/>
</dbReference>
<dbReference type="OrthoDB" id="9766909at2"/>
<evidence type="ECO:0000256" key="3">
    <source>
        <dbReference type="ARBA" id="ARBA00007739"/>
    </source>
</evidence>
<dbReference type="InterPro" id="IPR036950">
    <property type="entry name" value="PBP_transglycosylase"/>
</dbReference>
<comment type="similarity">
    <text evidence="3">In the N-terminal section; belongs to the glycosyltransferase 51 family.</text>
</comment>
<dbReference type="GO" id="GO:0006508">
    <property type="term" value="P:proteolysis"/>
    <property type="evidence" value="ECO:0007669"/>
    <property type="project" value="UniProtKB-KW"/>
</dbReference>
<dbReference type="NCBIfam" id="TIGR02073">
    <property type="entry name" value="PBP_1c"/>
    <property type="match status" value="1"/>
</dbReference>
<proteinExistence type="inferred from homology"/>
<evidence type="ECO:0000313" key="15">
    <source>
        <dbReference type="EMBL" id="KCZ65012.1"/>
    </source>
</evidence>
<dbReference type="GO" id="GO:0009252">
    <property type="term" value="P:peptidoglycan biosynthetic process"/>
    <property type="evidence" value="ECO:0007669"/>
    <property type="project" value="UniProtKB-UniPathway"/>
</dbReference>
<evidence type="ECO:0000256" key="9">
    <source>
        <dbReference type="ARBA" id="ARBA00023268"/>
    </source>
</evidence>
<evidence type="ECO:0000256" key="7">
    <source>
        <dbReference type="ARBA" id="ARBA00022679"/>
    </source>
</evidence>
<evidence type="ECO:0000256" key="6">
    <source>
        <dbReference type="ARBA" id="ARBA00022676"/>
    </source>
</evidence>
<dbReference type="InterPro" id="IPR012338">
    <property type="entry name" value="Beta-lactam/transpept-like"/>
</dbReference>
<dbReference type="EC" id="2.4.99.28" evidence="10"/>
<dbReference type="EMBL" id="AWFH01000001">
    <property type="protein sequence ID" value="KCZ65012.1"/>
    <property type="molecule type" value="Genomic_DNA"/>
</dbReference>
<protein>
    <recommendedName>
        <fullName evidence="10">peptidoglycan glycosyltransferase</fullName>
        <ecNumber evidence="10">2.4.99.28</ecNumber>
    </recommendedName>
</protein>
<evidence type="ECO:0000256" key="1">
    <source>
        <dbReference type="ARBA" id="ARBA00004752"/>
    </source>
</evidence>
<comment type="catalytic activity">
    <reaction evidence="11">
        <text>[GlcNAc-(1-&gt;4)-Mur2Ac(oyl-L-Ala-gamma-D-Glu-L-Lys-D-Ala-D-Ala)](n)-di-trans,octa-cis-undecaprenyl diphosphate + beta-D-GlcNAc-(1-&gt;4)-Mur2Ac(oyl-L-Ala-gamma-D-Glu-L-Lys-D-Ala-D-Ala)-di-trans,octa-cis-undecaprenyl diphosphate = [GlcNAc-(1-&gt;4)-Mur2Ac(oyl-L-Ala-gamma-D-Glu-L-Lys-D-Ala-D-Ala)](n+1)-di-trans,octa-cis-undecaprenyl diphosphate + di-trans,octa-cis-undecaprenyl diphosphate + H(+)</text>
        <dbReference type="Rhea" id="RHEA:23708"/>
        <dbReference type="Rhea" id="RHEA-COMP:9602"/>
        <dbReference type="Rhea" id="RHEA-COMP:9603"/>
        <dbReference type="ChEBI" id="CHEBI:15378"/>
        <dbReference type="ChEBI" id="CHEBI:58405"/>
        <dbReference type="ChEBI" id="CHEBI:60033"/>
        <dbReference type="ChEBI" id="CHEBI:78435"/>
        <dbReference type="EC" id="2.4.99.28"/>
    </reaction>
</comment>
<dbReference type="InterPro" id="IPR001460">
    <property type="entry name" value="PCN-bd_Tpept"/>
</dbReference>
<dbReference type="InterPro" id="IPR050396">
    <property type="entry name" value="Glycosyltr_51/Transpeptidase"/>
</dbReference>
<sequence>MLTPRRIVIAIAALFAAVVLADHVLPPPLERAGEISALVTDREGKPLRAFPTDDGRWRFRGDLDKIDPEFIEALIRVEDKRFYSHRGTDWAGLMRAVVDSARAGRVVSGGSTITMQTARMLEPRDRNVGSKIIEIARAWQIERRLSKDEILELYLTLTPYGGNLEGVRAASWSYFGHEADRLSDDEIALLIALPQSPEVRRPDRRPEQARKARDWVATKLNRYGVFSDADVEEVMLSSVPTRRRDFPMRAWHGTEKALSSGPREDVQSTLDAGLQSELEAIALRKAEAEGTDVQVSAIVVHIPTRGVRALVGSASRDRAGGWLDLTARARSPGSTLKPFVYAMAFDDGQAVPDTRIADLPKRFASYQPENFDRLFRGDVRVSDALQHSLNVPAVLMLDRVGPERFAAQLALAGARPRISGSASHEAGLALALGGAGLTARELAVLYSALGDEGVAKPLVWRADGETASFERTGRRLVSAESASDIIRILQNGPMPEGRMPGRLTEGAPQVAFKTGTSYGFRDSWAAGVSGEHAIVVWVGRADGAPRPGKTGRTTALPILFEIADRTAHHLRDEGEARTRLTTQSKIETRGALHDFSPAAPPEILFPPANAELWAGSVDGSSARPFVLAGRGEGKLSWYIDGSPAETDDAGAPIWRPSQAGFYTVTAVDGSGRSSLVRVRVLTGPS</sequence>
<organism evidence="15 16">
    <name type="scientific">Hyphomonas atlantica</name>
    <dbReference type="NCBI Taxonomy" id="1280948"/>
    <lineage>
        <taxon>Bacteria</taxon>
        <taxon>Pseudomonadati</taxon>
        <taxon>Pseudomonadota</taxon>
        <taxon>Alphaproteobacteria</taxon>
        <taxon>Hyphomonadales</taxon>
        <taxon>Hyphomonadaceae</taxon>
        <taxon>Hyphomonas</taxon>
    </lineage>
</organism>
<dbReference type="PATRIC" id="fig|1280948.3.peg.223"/>
<keyword evidence="4" id="KW-0121">Carboxypeptidase</keyword>
<dbReference type="GO" id="GO:0008658">
    <property type="term" value="F:penicillin binding"/>
    <property type="evidence" value="ECO:0007669"/>
    <property type="project" value="InterPro"/>
</dbReference>
<dbReference type="InterPro" id="IPR001264">
    <property type="entry name" value="Glyco_trans_51"/>
</dbReference>
<evidence type="ECO:0000259" key="12">
    <source>
        <dbReference type="Pfam" id="PF00905"/>
    </source>
</evidence>
<dbReference type="Pfam" id="PF06832">
    <property type="entry name" value="BiPBP_C"/>
    <property type="match status" value="1"/>
</dbReference>
<dbReference type="InterPro" id="IPR011815">
    <property type="entry name" value="PBP_1c"/>
</dbReference>
<dbReference type="SUPFAM" id="SSF53955">
    <property type="entry name" value="Lysozyme-like"/>
    <property type="match status" value="1"/>
</dbReference>
<keyword evidence="9" id="KW-0511">Multifunctional enzyme</keyword>
<dbReference type="UniPathway" id="UPA00219"/>
<keyword evidence="7" id="KW-0808">Transferase</keyword>
<accession>A0A059EBW3</accession>
<evidence type="ECO:0000256" key="10">
    <source>
        <dbReference type="ARBA" id="ARBA00044770"/>
    </source>
</evidence>
<dbReference type="Gene3D" id="3.40.710.10">
    <property type="entry name" value="DD-peptidase/beta-lactamase superfamily"/>
    <property type="match status" value="1"/>
</dbReference>
<gene>
    <name evidence="15" type="ORF">HY36_01160</name>
</gene>
<dbReference type="Proteomes" id="UP000024547">
    <property type="component" value="Unassembled WGS sequence"/>
</dbReference>
<dbReference type="Gene3D" id="1.10.3810.10">
    <property type="entry name" value="Biosynthetic peptidoglycan transglycosylase-like"/>
    <property type="match status" value="1"/>
</dbReference>
<evidence type="ECO:0000313" key="16">
    <source>
        <dbReference type="Proteomes" id="UP000024547"/>
    </source>
</evidence>
<dbReference type="eggNOG" id="COG4953">
    <property type="taxonomic scope" value="Bacteria"/>
</dbReference>
<dbReference type="Pfam" id="PF00905">
    <property type="entry name" value="Transpeptidase"/>
    <property type="match status" value="1"/>
</dbReference>
<dbReference type="InterPro" id="IPR023346">
    <property type="entry name" value="Lysozyme-like_dom_sf"/>
</dbReference>
<comment type="similarity">
    <text evidence="2">In the C-terminal section; belongs to the transpeptidase family.</text>
</comment>
<feature type="domain" description="Glycosyl transferase family 51" evidence="13">
    <location>
        <begin position="46"/>
        <end position="220"/>
    </location>
</feature>
<dbReference type="GO" id="GO:0004180">
    <property type="term" value="F:carboxypeptidase activity"/>
    <property type="evidence" value="ECO:0007669"/>
    <property type="project" value="UniProtKB-KW"/>
</dbReference>
<evidence type="ECO:0000256" key="2">
    <source>
        <dbReference type="ARBA" id="ARBA00007090"/>
    </source>
</evidence>
<feature type="domain" description="Penicillin-binding protein transpeptidase" evidence="12">
    <location>
        <begin position="296"/>
        <end position="539"/>
    </location>
</feature>
<comment type="caution">
    <text evidence="15">The sequence shown here is derived from an EMBL/GenBank/DDBJ whole genome shotgun (WGS) entry which is preliminary data.</text>
</comment>
<evidence type="ECO:0000256" key="4">
    <source>
        <dbReference type="ARBA" id="ARBA00022645"/>
    </source>
</evidence>
<keyword evidence="6" id="KW-0328">Glycosyltransferase</keyword>
<dbReference type="GO" id="GO:0030288">
    <property type="term" value="C:outer membrane-bounded periplasmic space"/>
    <property type="evidence" value="ECO:0007669"/>
    <property type="project" value="TreeGrafter"/>
</dbReference>
<dbReference type="SUPFAM" id="SSF56601">
    <property type="entry name" value="beta-lactamase/transpeptidase-like"/>
    <property type="match status" value="1"/>
</dbReference>
<dbReference type="PANTHER" id="PTHR32282">
    <property type="entry name" value="BINDING PROTEIN TRANSPEPTIDASE, PUTATIVE-RELATED"/>
    <property type="match status" value="1"/>
</dbReference>
<reference evidence="15 16" key="1">
    <citation type="journal article" date="2014" name="Antonie Van Leeuwenhoek">
        <title>Hyphomonas beringensis sp. nov. and Hyphomonas chukchiensis sp. nov., isolated from surface seawater of the Bering Sea and Chukchi Sea.</title>
        <authorList>
            <person name="Li C."/>
            <person name="Lai Q."/>
            <person name="Li G."/>
            <person name="Dong C."/>
            <person name="Wang J."/>
            <person name="Liao Y."/>
            <person name="Shao Z."/>
        </authorList>
    </citation>
    <scope>NUCLEOTIDE SEQUENCE [LARGE SCALE GENOMIC DNA]</scope>
    <source>
        <strain evidence="15 16">22II1-22F38</strain>
    </source>
</reference>
<evidence type="ECO:0000256" key="5">
    <source>
        <dbReference type="ARBA" id="ARBA00022670"/>
    </source>
</evidence>